<evidence type="ECO:0000256" key="3">
    <source>
        <dbReference type="ARBA" id="ARBA00022617"/>
    </source>
</evidence>
<evidence type="ECO:0000259" key="9">
    <source>
        <dbReference type="PROSITE" id="PS51405"/>
    </source>
</evidence>
<dbReference type="EMBL" id="WUBL01000320">
    <property type="protein sequence ID" value="KAF2962640.1"/>
    <property type="molecule type" value="Genomic_DNA"/>
</dbReference>
<proteinExistence type="inferred from homology"/>
<evidence type="ECO:0000256" key="7">
    <source>
        <dbReference type="ARBA" id="ARBA00025795"/>
    </source>
</evidence>
<comment type="similarity">
    <text evidence="7">Belongs to the chloroperoxidase family.</text>
</comment>
<dbReference type="InParanoid" id="A0A7C8IG92"/>
<feature type="signal peptide" evidence="8">
    <location>
        <begin position="1"/>
        <end position="16"/>
    </location>
</feature>
<protein>
    <submittedName>
        <fullName evidence="10">Heme-thiolate peroxidase</fullName>
        <ecNumber evidence="10">1.11.2.1</ecNumber>
    </submittedName>
</protein>
<keyword evidence="3" id="KW-0349">Heme</keyword>
<keyword evidence="5 10" id="KW-0560">Oxidoreductase</keyword>
<keyword evidence="4" id="KW-0479">Metal-binding</keyword>
<feature type="chain" id="PRO_5028823804" evidence="8">
    <location>
        <begin position="17"/>
        <end position="253"/>
    </location>
</feature>
<dbReference type="Proteomes" id="UP000481858">
    <property type="component" value="Unassembled WGS sequence"/>
</dbReference>
<evidence type="ECO:0000256" key="2">
    <source>
        <dbReference type="ARBA" id="ARBA00022559"/>
    </source>
</evidence>
<organism evidence="10 11">
    <name type="scientific">Xylaria multiplex</name>
    <dbReference type="NCBI Taxonomy" id="323545"/>
    <lineage>
        <taxon>Eukaryota</taxon>
        <taxon>Fungi</taxon>
        <taxon>Dikarya</taxon>
        <taxon>Ascomycota</taxon>
        <taxon>Pezizomycotina</taxon>
        <taxon>Sordariomycetes</taxon>
        <taxon>Xylariomycetidae</taxon>
        <taxon>Xylariales</taxon>
        <taxon>Xylariaceae</taxon>
        <taxon>Xylaria</taxon>
    </lineage>
</organism>
<dbReference type="PROSITE" id="PS51405">
    <property type="entry name" value="HEME_HALOPEROXIDASE"/>
    <property type="match status" value="1"/>
</dbReference>
<evidence type="ECO:0000256" key="5">
    <source>
        <dbReference type="ARBA" id="ARBA00023002"/>
    </source>
</evidence>
<accession>A0A7C8IG92</accession>
<dbReference type="InterPro" id="IPR000028">
    <property type="entry name" value="Chloroperoxidase"/>
</dbReference>
<dbReference type="SUPFAM" id="SSF47571">
    <property type="entry name" value="Cloroperoxidase"/>
    <property type="match status" value="1"/>
</dbReference>
<name>A0A7C8IG92_9PEZI</name>
<evidence type="ECO:0000256" key="4">
    <source>
        <dbReference type="ARBA" id="ARBA00022723"/>
    </source>
</evidence>
<dbReference type="AlphaFoldDB" id="A0A7C8IG92"/>
<dbReference type="OrthoDB" id="407298at2759"/>
<evidence type="ECO:0000256" key="6">
    <source>
        <dbReference type="ARBA" id="ARBA00023004"/>
    </source>
</evidence>
<keyword evidence="6" id="KW-0408">Iron</keyword>
<sequence>MKLICFTALSALPVLAVPRDRGEWRAPKEGDVRAPCPMLNTLANHGYLPRNGKGISKAIAVEALSTAINWDFSVVSPLYDFAQPTNPDPNATTIDLNHLTTHNILEHDGSLSRQDTFFGPADVFHVDTWKETLSYFTTPNIDVGQAARARTARVVTSASTNPSFTFPQIGSYFDYGETAAYQFVFGTWNLDADDIKDKISTPLELVKYFFEFERLPFEIGWKRPQNRLTFDILVNFVIETQGLTLGQMNGTIP</sequence>
<keyword evidence="8" id="KW-0732">Signal</keyword>
<dbReference type="GO" id="GO:0004601">
    <property type="term" value="F:peroxidase activity"/>
    <property type="evidence" value="ECO:0007669"/>
    <property type="project" value="UniProtKB-KW"/>
</dbReference>
<dbReference type="PANTHER" id="PTHR33577:SF7">
    <property type="entry name" value="HEME HALOPEROXIDASE FAMILY PROFILE DOMAIN-CONTAINING PROTEIN"/>
    <property type="match status" value="1"/>
</dbReference>
<comment type="caution">
    <text evidence="10">The sequence shown here is derived from an EMBL/GenBank/DDBJ whole genome shotgun (WGS) entry which is preliminary data.</text>
</comment>
<evidence type="ECO:0000313" key="11">
    <source>
        <dbReference type="Proteomes" id="UP000481858"/>
    </source>
</evidence>
<feature type="domain" description="Heme haloperoxidase family profile" evidence="9">
    <location>
        <begin position="20"/>
        <end position="250"/>
    </location>
</feature>
<comment type="cofactor">
    <cofactor evidence="1">
        <name>heme b</name>
        <dbReference type="ChEBI" id="CHEBI:60344"/>
    </cofactor>
</comment>
<evidence type="ECO:0000256" key="1">
    <source>
        <dbReference type="ARBA" id="ARBA00001970"/>
    </source>
</evidence>
<dbReference type="GO" id="GO:0046872">
    <property type="term" value="F:metal ion binding"/>
    <property type="evidence" value="ECO:0007669"/>
    <property type="project" value="UniProtKB-KW"/>
</dbReference>
<evidence type="ECO:0000256" key="8">
    <source>
        <dbReference type="SAM" id="SignalP"/>
    </source>
</evidence>
<keyword evidence="2 10" id="KW-0575">Peroxidase</keyword>
<dbReference type="EC" id="1.11.2.1" evidence="10"/>
<gene>
    <name evidence="10" type="ORF">GQX73_g10932</name>
</gene>
<evidence type="ECO:0000313" key="10">
    <source>
        <dbReference type="EMBL" id="KAF2962640.1"/>
    </source>
</evidence>
<dbReference type="InterPro" id="IPR036851">
    <property type="entry name" value="Chloroperoxidase-like_sf"/>
</dbReference>
<keyword evidence="11" id="KW-1185">Reference proteome</keyword>
<dbReference type="Gene3D" id="1.10.489.10">
    <property type="entry name" value="Chloroperoxidase-like"/>
    <property type="match status" value="1"/>
</dbReference>
<reference evidence="10 11" key="1">
    <citation type="submission" date="2019-12" db="EMBL/GenBank/DDBJ databases">
        <title>Draft genome sequence of the ascomycete Xylaria multiplex DSM 110363.</title>
        <authorList>
            <person name="Buettner E."/>
            <person name="Kellner H."/>
        </authorList>
    </citation>
    <scope>NUCLEOTIDE SEQUENCE [LARGE SCALE GENOMIC DNA]</scope>
    <source>
        <strain evidence="10 11">DSM 110363</strain>
    </source>
</reference>
<dbReference type="PANTHER" id="PTHR33577">
    <property type="entry name" value="STERIGMATOCYSTIN BIOSYNTHESIS PEROXIDASE STCC-RELATED"/>
    <property type="match status" value="1"/>
</dbReference>
<dbReference type="Pfam" id="PF01328">
    <property type="entry name" value="Peroxidase_2"/>
    <property type="match status" value="1"/>
</dbReference>